<gene>
    <name evidence="2" type="ORF">HNR32_001658</name>
</gene>
<organism evidence="2 3">
    <name type="scientific">Pectinatus brassicae</name>
    <dbReference type="NCBI Taxonomy" id="862415"/>
    <lineage>
        <taxon>Bacteria</taxon>
        <taxon>Bacillati</taxon>
        <taxon>Bacillota</taxon>
        <taxon>Negativicutes</taxon>
        <taxon>Selenomonadales</taxon>
        <taxon>Selenomonadaceae</taxon>
        <taxon>Pectinatus</taxon>
    </lineage>
</organism>
<feature type="transmembrane region" description="Helical" evidence="1">
    <location>
        <begin position="6"/>
        <end position="27"/>
    </location>
</feature>
<dbReference type="AlphaFoldDB" id="A0A840UHM7"/>
<keyword evidence="1" id="KW-0812">Transmembrane</keyword>
<keyword evidence="1" id="KW-1133">Transmembrane helix</keyword>
<dbReference type="EMBL" id="JACHFH010000018">
    <property type="protein sequence ID" value="MBB5336509.1"/>
    <property type="molecule type" value="Genomic_DNA"/>
</dbReference>
<keyword evidence="3" id="KW-1185">Reference proteome</keyword>
<evidence type="ECO:0000313" key="2">
    <source>
        <dbReference type="EMBL" id="MBB5336509.1"/>
    </source>
</evidence>
<dbReference type="RefSeq" id="WP_183861505.1">
    <property type="nucleotide sequence ID" value="NZ_JACHFH010000018.1"/>
</dbReference>
<reference evidence="2 3" key="1">
    <citation type="submission" date="2020-08" db="EMBL/GenBank/DDBJ databases">
        <title>Genomic Encyclopedia of Type Strains, Phase IV (KMG-IV): sequencing the most valuable type-strain genomes for metagenomic binning, comparative biology and taxonomic classification.</title>
        <authorList>
            <person name="Goeker M."/>
        </authorList>
    </citation>
    <scope>NUCLEOTIDE SEQUENCE [LARGE SCALE GENOMIC DNA]</scope>
    <source>
        <strain evidence="2 3">DSM 24661</strain>
    </source>
</reference>
<protein>
    <submittedName>
        <fullName evidence="2">Uncharacterized protein</fullName>
    </submittedName>
</protein>
<proteinExistence type="predicted"/>
<keyword evidence="1" id="KW-0472">Membrane</keyword>
<dbReference type="Proteomes" id="UP000559117">
    <property type="component" value="Unassembled WGS sequence"/>
</dbReference>
<comment type="caution">
    <text evidence="2">The sequence shown here is derived from an EMBL/GenBank/DDBJ whole genome shotgun (WGS) entry which is preliminary data.</text>
</comment>
<evidence type="ECO:0000256" key="1">
    <source>
        <dbReference type="SAM" id="Phobius"/>
    </source>
</evidence>
<sequence length="148" mass="16863">MKNNNHGFIYIDLLAGLSVAALFFLLIHPKILLTPSMQINAQAQYLVSNIRLIQEKNYSQPIQKNYLQRAYIRINKTSYDIYNNASASAVTINMPSGIQLDANHDGIILFNFADKYTASAITIKIYSTDNQYIRKVIINSYGRIRIDD</sequence>
<evidence type="ECO:0000313" key="3">
    <source>
        <dbReference type="Proteomes" id="UP000559117"/>
    </source>
</evidence>
<name>A0A840UHM7_9FIRM</name>
<accession>A0A840UHM7</accession>